<dbReference type="GO" id="GO:0008970">
    <property type="term" value="F:phospholipase A1 activity"/>
    <property type="evidence" value="ECO:0000318"/>
    <property type="project" value="GO_Central"/>
</dbReference>
<proteinExistence type="inferred from homology"/>
<evidence type="ECO:0000256" key="7">
    <source>
        <dbReference type="ARBA" id="ARBA00022801"/>
    </source>
</evidence>
<keyword evidence="6" id="KW-0934">Plastid</keyword>
<dbReference type="FunCoup" id="A0A2K2DGI7">
    <property type="interactions" value="19"/>
</dbReference>
<dbReference type="FunFam" id="3.40.50.1820:FF:000106">
    <property type="entry name" value="Galactolipase DONGLE, chloroplastic"/>
    <property type="match status" value="1"/>
</dbReference>
<keyword evidence="5" id="KW-0150">Chloroplast</keyword>
<comment type="function">
    <text evidence="11">Phospholipase that releases free fatty acids from phospholipids. Catalyzes the initial step of jasmonate (JA) biosynthesis. Required for the biosynthesis of endogenous JA in seedling, inflorescence and spikelets. Not essential for JA biosynthesis after wounding. Mediates spikelet development and specification of empty-glume identity. Functions in a high temperature-dependent manner to maintain floral developmental robustness under heat stress conditions. Functions by safeguarding the expression of several floral identity genes, such as MADS1, MADS6 and G1.</text>
</comment>
<keyword evidence="7" id="KW-0378">Hydrolase</keyword>
<protein>
    <recommendedName>
        <fullName evidence="12">Phospholipase A1 EG1, chloroplastic/mitochondrial</fullName>
        <ecNumber evidence="4">3.1.1.32</ecNumber>
    </recommendedName>
    <alternativeName>
        <fullName evidence="13">Protein EXTRA GLUME 1</fullName>
    </alternativeName>
</protein>
<keyword evidence="17" id="KW-1185">Reference proteome</keyword>
<evidence type="ECO:0000313" key="15">
    <source>
        <dbReference type="EMBL" id="PNT73387.1"/>
    </source>
</evidence>
<evidence type="ECO:0000256" key="13">
    <source>
        <dbReference type="ARBA" id="ARBA00081407"/>
    </source>
</evidence>
<dbReference type="Pfam" id="PF01764">
    <property type="entry name" value="Lipase_3"/>
    <property type="match status" value="1"/>
</dbReference>
<evidence type="ECO:0000256" key="8">
    <source>
        <dbReference type="ARBA" id="ARBA00022946"/>
    </source>
</evidence>
<organism evidence="15">
    <name type="scientific">Brachypodium distachyon</name>
    <name type="common">Purple false brome</name>
    <name type="synonym">Trachynia distachya</name>
    <dbReference type="NCBI Taxonomy" id="15368"/>
    <lineage>
        <taxon>Eukaryota</taxon>
        <taxon>Viridiplantae</taxon>
        <taxon>Streptophyta</taxon>
        <taxon>Embryophyta</taxon>
        <taxon>Tracheophyta</taxon>
        <taxon>Spermatophyta</taxon>
        <taxon>Magnoliopsida</taxon>
        <taxon>Liliopsida</taxon>
        <taxon>Poales</taxon>
        <taxon>Poaceae</taxon>
        <taxon>BOP clade</taxon>
        <taxon>Pooideae</taxon>
        <taxon>Stipodae</taxon>
        <taxon>Brachypodieae</taxon>
        <taxon>Brachypodium</taxon>
    </lineage>
</organism>
<dbReference type="RefSeq" id="XP_003567363.3">
    <property type="nucleotide sequence ID" value="XM_003567315.4"/>
</dbReference>
<dbReference type="AlphaFoldDB" id="A0A2K2DGI7"/>
<reference evidence="15" key="2">
    <citation type="submission" date="2017-06" db="EMBL/GenBank/DDBJ databases">
        <title>WGS assembly of Brachypodium distachyon.</title>
        <authorList>
            <consortium name="The International Brachypodium Initiative"/>
            <person name="Lucas S."/>
            <person name="Harmon-Smith M."/>
            <person name="Lail K."/>
            <person name="Tice H."/>
            <person name="Grimwood J."/>
            <person name="Bruce D."/>
            <person name="Barry K."/>
            <person name="Shu S."/>
            <person name="Lindquist E."/>
            <person name="Wang M."/>
            <person name="Pitluck S."/>
            <person name="Vogel J.P."/>
            <person name="Garvin D.F."/>
            <person name="Mockler T.C."/>
            <person name="Schmutz J."/>
            <person name="Rokhsar D."/>
            <person name="Bevan M.W."/>
        </authorList>
    </citation>
    <scope>NUCLEOTIDE SEQUENCE</scope>
    <source>
        <strain evidence="15">Bd21</strain>
    </source>
</reference>
<reference evidence="16" key="3">
    <citation type="submission" date="2018-08" db="UniProtKB">
        <authorList>
            <consortium name="EnsemblPlants"/>
        </authorList>
    </citation>
    <scope>IDENTIFICATION</scope>
    <source>
        <strain evidence="16">cv. Bd21</strain>
    </source>
</reference>
<dbReference type="Gene3D" id="3.40.50.1820">
    <property type="entry name" value="alpha/beta hydrolase"/>
    <property type="match status" value="1"/>
</dbReference>
<dbReference type="PANTHER" id="PTHR31403:SF58">
    <property type="entry name" value="PHOSPHOLIPASE A1 EG1, CHLOROPLASTIC_MITOCHONDRIAL"/>
    <property type="match status" value="1"/>
</dbReference>
<evidence type="ECO:0000313" key="17">
    <source>
        <dbReference type="Proteomes" id="UP000008810"/>
    </source>
</evidence>
<dbReference type="EMBL" id="CM000881">
    <property type="protein sequence ID" value="PNT73387.1"/>
    <property type="molecule type" value="Genomic_DNA"/>
</dbReference>
<dbReference type="GeneID" id="100832639"/>
<name>A0A2K2DGI7_BRADI</name>
<comment type="subcellular location">
    <subcellularLocation>
        <location evidence="2">Plastid</location>
        <location evidence="2">Chloroplast</location>
    </subcellularLocation>
</comment>
<evidence type="ECO:0000256" key="9">
    <source>
        <dbReference type="ARBA" id="ARBA00022963"/>
    </source>
</evidence>
<dbReference type="GO" id="GO:0009507">
    <property type="term" value="C:chloroplast"/>
    <property type="evidence" value="ECO:0000318"/>
    <property type="project" value="GO_Central"/>
</dbReference>
<evidence type="ECO:0000256" key="3">
    <source>
        <dbReference type="ARBA" id="ARBA00010701"/>
    </source>
</evidence>
<evidence type="ECO:0000256" key="4">
    <source>
        <dbReference type="ARBA" id="ARBA00013179"/>
    </source>
</evidence>
<reference evidence="15 16" key="1">
    <citation type="journal article" date="2010" name="Nature">
        <title>Genome sequencing and analysis of the model grass Brachypodium distachyon.</title>
        <authorList>
            <consortium name="International Brachypodium Initiative"/>
        </authorList>
    </citation>
    <scope>NUCLEOTIDE SEQUENCE [LARGE SCALE GENOMIC DNA]</scope>
    <source>
        <strain evidence="15 16">Bd21</strain>
    </source>
</reference>
<keyword evidence="9" id="KW-0442">Lipid degradation</keyword>
<evidence type="ECO:0000256" key="1">
    <source>
        <dbReference type="ARBA" id="ARBA00000111"/>
    </source>
</evidence>
<evidence type="ECO:0000256" key="12">
    <source>
        <dbReference type="ARBA" id="ARBA00069000"/>
    </source>
</evidence>
<accession>A0A2K2DGI7</accession>
<evidence type="ECO:0000256" key="11">
    <source>
        <dbReference type="ARBA" id="ARBA00056056"/>
    </source>
</evidence>
<evidence type="ECO:0000256" key="5">
    <source>
        <dbReference type="ARBA" id="ARBA00022528"/>
    </source>
</evidence>
<dbReference type="InterPro" id="IPR002921">
    <property type="entry name" value="Fungal_lipase-type"/>
</dbReference>
<dbReference type="SUPFAM" id="SSF53474">
    <property type="entry name" value="alpha/beta-Hydrolases"/>
    <property type="match status" value="1"/>
</dbReference>
<comment type="similarity">
    <text evidence="3">Belongs to the AB hydrolase superfamily. Lipase family.</text>
</comment>
<dbReference type="Proteomes" id="UP000008810">
    <property type="component" value="Chromosome 2"/>
</dbReference>
<keyword evidence="10" id="KW-0443">Lipid metabolism</keyword>
<feature type="domain" description="Fungal lipase-type" evidence="14">
    <location>
        <begin position="245"/>
        <end position="406"/>
    </location>
</feature>
<dbReference type="Gramene" id="PNT73387">
    <property type="protein sequence ID" value="PNT73387"/>
    <property type="gene ID" value="BRADI_2g57760v3"/>
</dbReference>
<comment type="catalytic activity">
    <reaction evidence="1">
        <text>a 1,2-diacyl-sn-glycero-3-phosphocholine + H2O = a 2-acyl-sn-glycero-3-phosphocholine + a fatty acid + H(+)</text>
        <dbReference type="Rhea" id="RHEA:18689"/>
        <dbReference type="ChEBI" id="CHEBI:15377"/>
        <dbReference type="ChEBI" id="CHEBI:15378"/>
        <dbReference type="ChEBI" id="CHEBI:28868"/>
        <dbReference type="ChEBI" id="CHEBI:57643"/>
        <dbReference type="ChEBI" id="CHEBI:57875"/>
        <dbReference type="EC" id="3.1.1.32"/>
    </reaction>
</comment>
<evidence type="ECO:0000256" key="2">
    <source>
        <dbReference type="ARBA" id="ARBA00004229"/>
    </source>
</evidence>
<dbReference type="GO" id="GO:0016042">
    <property type="term" value="P:lipid catabolic process"/>
    <property type="evidence" value="ECO:0007669"/>
    <property type="project" value="UniProtKB-KW"/>
</dbReference>
<evidence type="ECO:0000256" key="10">
    <source>
        <dbReference type="ARBA" id="ARBA00023098"/>
    </source>
</evidence>
<dbReference type="EnsemblPlants" id="PNT73387">
    <property type="protein sequence ID" value="PNT73387"/>
    <property type="gene ID" value="BRADI_2g57760v3"/>
</dbReference>
<sequence length="516" mass="54565">MRASHPNPQWDFLCLSVSPYICPLTPRASPMHHHPSLPAIPFSSPPIYGLGVPTASIAAQQQLMAFAAPATTLAASAMALSPQCASTLPSTSNCNRRRCCSSRASAAAAMSTACVPVERRRAAAPSSSVAGMWRQVQGCSDWAGLLDHAVVRGEVARYGELVDACYKAFDLDPSSRRHLNCKYGKERMLEAVGMAGAGYEVTKYIYAAPDVSVPMESSSAASRWIGYVAVSTDEMSRRLGRRDVVVSFRGTVTPAEWMANLMSSLEPARLDPCDPRPDVKVESGFLSLYTSADKTCRFGGAGSCREQLLRELSRLLDSHYSSASASAPASDISITLAGHSMGSALALLLAYDLAELGLNQAAPVTVFSFGGPRVGNAAFKARCDELGVKALRVANVHDPITKLPGVFLNEATTAGVRALGAWRESCYTHVGVELPLQNNGFGDLAAVHDLGTYVALLKKPPPTPQAKTNKARAAGDIGGVLGKVMGFVGRQRAGASLPWQDAALQMGGLVQTLGLI</sequence>
<dbReference type="PANTHER" id="PTHR31403">
    <property type="entry name" value="PHOSPHOLIPASE A1-IBETA2, CHLOROPLASTIC"/>
    <property type="match status" value="1"/>
</dbReference>
<evidence type="ECO:0000256" key="6">
    <source>
        <dbReference type="ARBA" id="ARBA00022640"/>
    </source>
</evidence>
<dbReference type="KEGG" id="bdi:100832639"/>
<dbReference type="InterPro" id="IPR029058">
    <property type="entry name" value="AB_hydrolase_fold"/>
</dbReference>
<dbReference type="EC" id="3.1.1.32" evidence="4"/>
<gene>
    <name evidence="16" type="primary">LOC100832639</name>
    <name evidence="15" type="ORF">BRADI_2g57760v3</name>
</gene>
<evidence type="ECO:0000313" key="16">
    <source>
        <dbReference type="EnsemblPlants" id="PNT73387"/>
    </source>
</evidence>
<dbReference type="OrthoDB" id="426718at2759"/>
<dbReference type="CDD" id="cd00519">
    <property type="entry name" value="Lipase_3"/>
    <property type="match status" value="1"/>
</dbReference>
<keyword evidence="8" id="KW-0809">Transit peptide</keyword>
<evidence type="ECO:0000259" key="14">
    <source>
        <dbReference type="Pfam" id="PF01764"/>
    </source>
</evidence>